<keyword evidence="3 5" id="KW-0732">Signal</keyword>
<name>A0A564YK23_HYMDI</name>
<evidence type="ECO:0000256" key="4">
    <source>
        <dbReference type="ARBA" id="ARBA00022824"/>
    </source>
</evidence>
<dbReference type="GO" id="GO:0008289">
    <property type="term" value="F:lipid binding"/>
    <property type="evidence" value="ECO:0007669"/>
    <property type="project" value="InterPro"/>
</dbReference>
<dbReference type="PANTHER" id="PTHR13024">
    <property type="entry name" value="MICROSOMAL TRIGLYCERIDE TRANSFER PROTEIN, LARGE SUBUNIT"/>
    <property type="match status" value="1"/>
</dbReference>
<evidence type="ECO:0000313" key="7">
    <source>
        <dbReference type="EMBL" id="VUZ46953.1"/>
    </source>
</evidence>
<comment type="subcellular location">
    <subcellularLocation>
        <location evidence="1">Endoplasmic reticulum</location>
    </subcellularLocation>
</comment>
<dbReference type="Pfam" id="PF19444">
    <property type="entry name" value="MTP_lip_bd"/>
    <property type="match status" value="1"/>
</dbReference>
<gene>
    <name evidence="7" type="ORF">WMSIL1_LOCUS6448</name>
</gene>
<feature type="chain" id="PRO_5021819741" description="MTP large subunit lipid-binding domain-containing protein" evidence="5">
    <location>
        <begin position="23"/>
        <end position="1010"/>
    </location>
</feature>
<proteinExistence type="predicted"/>
<reference evidence="7 8" key="1">
    <citation type="submission" date="2019-07" db="EMBL/GenBank/DDBJ databases">
        <authorList>
            <person name="Jastrzebski P J."/>
            <person name="Paukszto L."/>
            <person name="Jastrzebski P J."/>
        </authorList>
    </citation>
    <scope>NUCLEOTIDE SEQUENCE [LARGE SCALE GENOMIC DNA]</scope>
    <source>
        <strain evidence="7 8">WMS-il1</strain>
    </source>
</reference>
<dbReference type="InterPro" id="IPR045811">
    <property type="entry name" value="MTP_lip-bd"/>
</dbReference>
<sequence>MFRMEGPILLALLCIFIRFTSSKISSNAETHIYSYKSEIHSPGNEHLHGLIKGHVLVNSRVIGSRRKPSGTTGSAHRLLLHILLELEGSQIPLQGLVLRGESGLVERIYLPASYNSSNIRINFLKSVAGVFNYHHLFVPGVEYDASGKCRTFYGEVEIPGVTKVMVIDKQKVACKPIGQPVDAGIWSVSSIFKGISTTSSWVRYNIERETGLLVKATTHEQQSITVPMNEGATGGNDMKIDGLQELELIKESSSERKRIMEKLQSFVKTTQSNDLMTMAVQLLGGPFTIQHLALSIPPQSASVGCGIQSAAFIMETLDSPKVGLNVNTLKELLNKFKKATEDPARVSSAHAALQLIRFLRCLSSNQASIQTLAATLELIPSTQREISRQLDSKWYNQLTDIVIDCGTELCLELLRQRIVKVTQLADLEKVGSAAPREVLPVRNYLINNLWPSVAHISNPSINILRELAAICFHSLPSMEKIFRVADGSSENPFNCLLATSSLMSHFKGNYVEERLVLNKYEETLGNYITIGSKVFNDDILSRHKLLAGFAAAEKLRLPSLSEPIISVVKNPQVPSVIRAVGLKSLGNLDFDRDSKKTDTVIDILTKFIDSTTPGPYFTSADDEMILKFGAFSVLLNLDISAPEIAKIISKFATKKQWSLMASCRRLVDSWCENELLSESACRCIRYGDMVSDSKEKCYPGLGAGWSGLSGTTSAGEVNLIRGDIFDNRPYLLSDYALQWSTGAHGEIRTSNLAISLIDSDGEAKLMSFNIYGSQMESLLGKGDSGANPWLSVGFSLFHGSVPPTQVFSGGMTEIINILFNAPSEPTPFYSATRLPIDVRQYLPSSSGWILKNDLLGIVSIELSGALSSSLLSQSGTALVRTRAALVVENSLNLLFPENQHIPVVSAVSGAGTAARFDFLIHMEVGGMPEAICMHLQRSRLTPLMRWIGKFEDSPILSNRTSILQPLPKSVNEANDNYKLVQYLRVPPVSFHLGPLNAGRCRKIGITNEWN</sequence>
<dbReference type="Gene3D" id="1.25.10.20">
    <property type="entry name" value="Vitellinogen, superhelical"/>
    <property type="match status" value="1"/>
</dbReference>
<accession>A0A564YK23</accession>
<keyword evidence="2" id="KW-0813">Transport</keyword>
<feature type="signal peptide" evidence="5">
    <location>
        <begin position="1"/>
        <end position="22"/>
    </location>
</feature>
<keyword evidence="8" id="KW-1185">Reference proteome</keyword>
<protein>
    <recommendedName>
        <fullName evidence="6">MTP large subunit lipid-binding domain-containing protein</fullName>
    </recommendedName>
</protein>
<evidence type="ECO:0000256" key="5">
    <source>
        <dbReference type="SAM" id="SignalP"/>
    </source>
</evidence>
<dbReference type="GO" id="GO:0005794">
    <property type="term" value="C:Golgi apparatus"/>
    <property type="evidence" value="ECO:0007669"/>
    <property type="project" value="TreeGrafter"/>
</dbReference>
<dbReference type="PANTHER" id="PTHR13024:SF0">
    <property type="entry name" value="MICROSOMAL TRIACYLGLYCEROL TRANSFER PROTEIN"/>
    <property type="match status" value="1"/>
</dbReference>
<dbReference type="GO" id="GO:0005783">
    <property type="term" value="C:endoplasmic reticulum"/>
    <property type="evidence" value="ECO:0007669"/>
    <property type="project" value="UniProtKB-SubCell"/>
</dbReference>
<evidence type="ECO:0000313" key="8">
    <source>
        <dbReference type="Proteomes" id="UP000321570"/>
    </source>
</evidence>
<organism evidence="7 8">
    <name type="scientific">Hymenolepis diminuta</name>
    <name type="common">Rat tapeworm</name>
    <dbReference type="NCBI Taxonomy" id="6216"/>
    <lineage>
        <taxon>Eukaryota</taxon>
        <taxon>Metazoa</taxon>
        <taxon>Spiralia</taxon>
        <taxon>Lophotrochozoa</taxon>
        <taxon>Platyhelminthes</taxon>
        <taxon>Cestoda</taxon>
        <taxon>Eucestoda</taxon>
        <taxon>Cyclophyllidea</taxon>
        <taxon>Hymenolepididae</taxon>
        <taxon>Hymenolepis</taxon>
    </lineage>
</organism>
<dbReference type="EMBL" id="CABIJS010000222">
    <property type="protein sequence ID" value="VUZ46953.1"/>
    <property type="molecule type" value="Genomic_DNA"/>
</dbReference>
<evidence type="ECO:0000256" key="1">
    <source>
        <dbReference type="ARBA" id="ARBA00004240"/>
    </source>
</evidence>
<dbReference type="GO" id="GO:0042157">
    <property type="term" value="P:lipoprotein metabolic process"/>
    <property type="evidence" value="ECO:0007669"/>
    <property type="project" value="TreeGrafter"/>
</dbReference>
<dbReference type="InterPro" id="IPR039988">
    <property type="entry name" value="MTTP"/>
</dbReference>
<dbReference type="Proteomes" id="UP000321570">
    <property type="component" value="Unassembled WGS sequence"/>
</dbReference>
<evidence type="ECO:0000256" key="3">
    <source>
        <dbReference type="ARBA" id="ARBA00022729"/>
    </source>
</evidence>
<evidence type="ECO:0000259" key="6">
    <source>
        <dbReference type="Pfam" id="PF19444"/>
    </source>
</evidence>
<dbReference type="AlphaFoldDB" id="A0A564YK23"/>
<dbReference type="InterPro" id="IPR011030">
    <property type="entry name" value="Lipovitellin_superhlx_dom"/>
</dbReference>
<evidence type="ECO:0000256" key="2">
    <source>
        <dbReference type="ARBA" id="ARBA00022448"/>
    </source>
</evidence>
<feature type="domain" description="MTP large subunit lipid-binding" evidence="6">
    <location>
        <begin position="733"/>
        <end position="953"/>
    </location>
</feature>
<dbReference type="GO" id="GO:0005548">
    <property type="term" value="F:phospholipid transporter activity"/>
    <property type="evidence" value="ECO:0007669"/>
    <property type="project" value="InterPro"/>
</dbReference>
<keyword evidence="4" id="KW-0256">Endoplasmic reticulum</keyword>
<dbReference type="GO" id="GO:0016323">
    <property type="term" value="C:basolateral plasma membrane"/>
    <property type="evidence" value="ECO:0007669"/>
    <property type="project" value="TreeGrafter"/>
</dbReference>